<name>A0ABS2Z8Y5_POLSE</name>
<evidence type="ECO:0000256" key="2">
    <source>
        <dbReference type="ARBA" id="ARBA00007367"/>
    </source>
</evidence>
<evidence type="ECO:0000313" key="5">
    <source>
        <dbReference type="EMBL" id="MBN3294433.1"/>
    </source>
</evidence>
<keyword evidence="3" id="KW-0472">Membrane</keyword>
<dbReference type="EMBL" id="JAAWVN010026541">
    <property type="protein sequence ID" value="MBN3294433.1"/>
    <property type="molecule type" value="Genomic_DNA"/>
</dbReference>
<evidence type="ECO:0000313" key="6">
    <source>
        <dbReference type="Proteomes" id="UP001166052"/>
    </source>
</evidence>
<gene>
    <name evidence="5" type="primary">Slc9a9_0</name>
    <name evidence="5" type="ORF">GTO92_0013707</name>
</gene>
<dbReference type="InterPro" id="IPR002090">
    <property type="entry name" value="NHE-6/7/9"/>
</dbReference>
<keyword evidence="3" id="KW-1003">Cell membrane</keyword>
<organism evidence="5 6">
    <name type="scientific">Polypterus senegalus</name>
    <name type="common">Senegal bichir</name>
    <dbReference type="NCBI Taxonomy" id="55291"/>
    <lineage>
        <taxon>Eukaryota</taxon>
        <taxon>Metazoa</taxon>
        <taxon>Chordata</taxon>
        <taxon>Craniata</taxon>
        <taxon>Vertebrata</taxon>
        <taxon>Euteleostomi</taxon>
        <taxon>Actinopterygii</taxon>
        <taxon>Polypteriformes</taxon>
        <taxon>Polypteridae</taxon>
        <taxon>Polypterus</taxon>
    </lineage>
</organism>
<reference evidence="5" key="1">
    <citation type="journal article" date="2021" name="Cell">
        <title>Tracing the genetic footprints of vertebrate landing in non-teleost ray-finned fishes.</title>
        <authorList>
            <person name="Bi X."/>
            <person name="Wang K."/>
            <person name="Yang L."/>
            <person name="Pan H."/>
            <person name="Jiang H."/>
            <person name="Wei Q."/>
            <person name="Fang M."/>
            <person name="Yu H."/>
            <person name="Zhu C."/>
            <person name="Cai Y."/>
            <person name="He Y."/>
            <person name="Gan X."/>
            <person name="Zeng H."/>
            <person name="Yu D."/>
            <person name="Zhu Y."/>
            <person name="Jiang H."/>
            <person name="Qiu Q."/>
            <person name="Yang H."/>
            <person name="Zhang Y.E."/>
            <person name="Wang W."/>
            <person name="Zhu M."/>
            <person name="He S."/>
            <person name="Zhang G."/>
        </authorList>
    </citation>
    <scope>NUCLEOTIDE SEQUENCE</scope>
    <source>
        <strain evidence="5">Bchr_001</strain>
    </source>
</reference>
<evidence type="ECO:0000256" key="3">
    <source>
        <dbReference type="ARBA" id="ARBA00022475"/>
    </source>
</evidence>
<feature type="non-terminal residue" evidence="5">
    <location>
        <position position="145"/>
    </location>
</feature>
<comment type="similarity">
    <text evidence="2">Belongs to the monovalent cation:proton antiporter 1 (CPA1) transporter (TC 2.A.36) family.</text>
</comment>
<comment type="caution">
    <text evidence="5">The sequence shown here is derived from an EMBL/GenBank/DDBJ whole genome shotgun (WGS) entry which is preliminary data.</text>
</comment>
<feature type="region of interest" description="Disordered" evidence="4">
    <location>
        <begin position="114"/>
        <end position="134"/>
    </location>
</feature>
<keyword evidence="6" id="KW-1185">Reference proteome</keyword>
<comment type="subcellular location">
    <subcellularLocation>
        <location evidence="1">Cell membrane</location>
        <topology evidence="1">Multi-pass membrane protein</topology>
    </subcellularLocation>
</comment>
<evidence type="ECO:0000256" key="1">
    <source>
        <dbReference type="ARBA" id="ARBA00004651"/>
    </source>
</evidence>
<sequence length="145" mass="16233">MVLFDRQQKNIANINIHFVCHLNFHDIWSKQNSKQRILDFNGRYIKPILTHSGPPLTATLPVWCGPIAKILTSPHAYENQEQLYNEDSDFISQDELTVNVESTTERPWTVRVDADDGVPPAHQESLQEGDLGLGGYASSVGNSCA</sequence>
<proteinExistence type="inferred from homology"/>
<dbReference type="PRINTS" id="PR01088">
    <property type="entry name" value="NAHEXCHNGR6"/>
</dbReference>
<protein>
    <submittedName>
        <fullName evidence="5">SL9A9 protein</fullName>
    </submittedName>
</protein>
<dbReference type="Proteomes" id="UP001166052">
    <property type="component" value="Unassembled WGS sequence"/>
</dbReference>
<feature type="non-terminal residue" evidence="5">
    <location>
        <position position="1"/>
    </location>
</feature>
<evidence type="ECO:0000256" key="4">
    <source>
        <dbReference type="SAM" id="MobiDB-lite"/>
    </source>
</evidence>
<accession>A0ABS2Z8Y5</accession>